<gene>
    <name evidence="2" type="ORF">PP2015_610</name>
</gene>
<feature type="signal peptide" evidence="1">
    <location>
        <begin position="1"/>
        <end position="25"/>
    </location>
</feature>
<dbReference type="EMBL" id="CP013187">
    <property type="protein sequence ID" value="ALO41130.1"/>
    <property type="molecule type" value="Genomic_DNA"/>
</dbReference>
<dbReference type="OrthoDB" id="6309079at2"/>
<dbReference type="KEGG" id="pphe:PP2015_610"/>
<evidence type="ECO:0008006" key="4">
    <source>
        <dbReference type="Google" id="ProtNLM"/>
    </source>
</evidence>
<proteinExistence type="predicted"/>
<evidence type="ECO:0000313" key="2">
    <source>
        <dbReference type="EMBL" id="ALO41130.1"/>
    </source>
</evidence>
<keyword evidence="3" id="KW-1185">Reference proteome</keyword>
<protein>
    <recommendedName>
        <fullName evidence="4">Lipoprotein</fullName>
    </recommendedName>
</protein>
<dbReference type="AlphaFoldDB" id="A0A0S2JYB1"/>
<organism evidence="2 3">
    <name type="scientific">Pseudoalteromonas phenolica</name>
    <dbReference type="NCBI Taxonomy" id="161398"/>
    <lineage>
        <taxon>Bacteria</taxon>
        <taxon>Pseudomonadati</taxon>
        <taxon>Pseudomonadota</taxon>
        <taxon>Gammaproteobacteria</taxon>
        <taxon>Alteromonadales</taxon>
        <taxon>Pseudoalteromonadaceae</taxon>
        <taxon>Pseudoalteromonas</taxon>
    </lineage>
</organism>
<dbReference type="RefSeq" id="WP_058028891.1">
    <property type="nucleotide sequence ID" value="NZ_CP013187.1"/>
</dbReference>
<reference evidence="2 3" key="1">
    <citation type="submission" date="2015-11" db="EMBL/GenBank/DDBJ databases">
        <authorList>
            <person name="Zhang Y."/>
            <person name="Guo Z."/>
        </authorList>
    </citation>
    <scope>NUCLEOTIDE SEQUENCE [LARGE SCALE GENOMIC DNA]</scope>
    <source>
        <strain evidence="2 3">KCTC 12086</strain>
    </source>
</reference>
<name>A0A0S2JYB1_9GAMM</name>
<accession>A0A0S2JYB1</accession>
<dbReference type="PATRIC" id="fig|161398.10.peg.621"/>
<feature type="chain" id="PRO_5006600799" description="Lipoprotein" evidence="1">
    <location>
        <begin position="26"/>
        <end position="158"/>
    </location>
</feature>
<evidence type="ECO:0000313" key="3">
    <source>
        <dbReference type="Proteomes" id="UP000061457"/>
    </source>
</evidence>
<keyword evidence="1" id="KW-0732">Signal</keyword>
<evidence type="ECO:0000256" key="1">
    <source>
        <dbReference type="SAM" id="SignalP"/>
    </source>
</evidence>
<sequence>MNLKAIGLVLLSALHVSGCGSDAHAGNEIETPPVEGGKNTCTGFGSPHINVFIRESLNSDVLIENASVRVVMESENEESTVEPVFISSDDRNEDTKTGAYHAILEHNNLAFDVSIVAFAEGYYPFVTKNISFEVNTGCGASNDLTYDVYLCPVGTTCL</sequence>
<dbReference type="Proteomes" id="UP000061457">
    <property type="component" value="Chromosome I"/>
</dbReference>